<dbReference type="SUPFAM" id="SSF55486">
    <property type="entry name" value="Metalloproteases ('zincins'), catalytic domain"/>
    <property type="match status" value="1"/>
</dbReference>
<evidence type="ECO:0000259" key="4">
    <source>
        <dbReference type="PROSITE" id="PS51864"/>
    </source>
</evidence>
<dbReference type="PANTHER" id="PTHR10127">
    <property type="entry name" value="DISCOIDIN, CUB, EGF, LAMININ , AND ZINC METALLOPROTEASE DOMAIN CONTAINING"/>
    <property type="match status" value="1"/>
</dbReference>
<dbReference type="Pfam" id="PF01400">
    <property type="entry name" value="Astacin"/>
    <property type="match status" value="1"/>
</dbReference>
<evidence type="ECO:0000256" key="2">
    <source>
        <dbReference type="PROSITE-ProRule" id="PRU01211"/>
    </source>
</evidence>
<comment type="caution">
    <text evidence="2">Lacks conserved residue(s) required for the propagation of feature annotation.</text>
</comment>
<feature type="domain" description="Peptidase M12A" evidence="4">
    <location>
        <begin position="1"/>
        <end position="205"/>
    </location>
</feature>
<keyword evidence="2 3" id="KW-0378">Hydrolase</keyword>
<dbReference type="SMART" id="SM00235">
    <property type="entry name" value="ZnMc"/>
    <property type="match status" value="1"/>
</dbReference>
<feature type="binding site" evidence="2">
    <location>
        <position position="53"/>
    </location>
    <ligand>
        <name>Zn(2+)</name>
        <dbReference type="ChEBI" id="CHEBI:29105"/>
        <note>catalytic</note>
    </ligand>
</feature>
<dbReference type="EC" id="3.4.24.-" evidence="3"/>
<dbReference type="Proteomes" id="UP000887565">
    <property type="component" value="Unplaced"/>
</dbReference>
<dbReference type="PROSITE" id="PS51864">
    <property type="entry name" value="ASTACIN"/>
    <property type="match status" value="1"/>
</dbReference>
<keyword evidence="1" id="KW-1015">Disulfide bond</keyword>
<accession>A0A915IW44</accession>
<dbReference type="Gene3D" id="3.40.390.10">
    <property type="entry name" value="Collagenase (Catalytic Domain)"/>
    <property type="match status" value="1"/>
</dbReference>
<dbReference type="AlphaFoldDB" id="A0A915IW44"/>
<keyword evidence="2 3" id="KW-0645">Protease</keyword>
<feature type="binding site" evidence="2">
    <location>
        <position position="63"/>
    </location>
    <ligand>
        <name>Zn(2+)</name>
        <dbReference type="ChEBI" id="CHEBI:29105"/>
        <note>catalytic</note>
    </ligand>
</feature>
<evidence type="ECO:0000313" key="6">
    <source>
        <dbReference type="WBParaSite" id="nRc.2.0.1.t18304-RA"/>
    </source>
</evidence>
<dbReference type="WBParaSite" id="nRc.2.0.1.t18304-RA">
    <property type="protein sequence ID" value="nRc.2.0.1.t18304-RA"/>
    <property type="gene ID" value="nRc.2.0.1.g18304"/>
</dbReference>
<dbReference type="PRINTS" id="PR00480">
    <property type="entry name" value="ASTACIN"/>
</dbReference>
<dbReference type="InterPro" id="IPR001506">
    <property type="entry name" value="Peptidase_M12A"/>
</dbReference>
<dbReference type="PANTHER" id="PTHR10127:SF810">
    <property type="entry name" value="ZINC METALLOPROTEINASE NAS-38"/>
    <property type="match status" value="1"/>
</dbReference>
<evidence type="ECO:0000313" key="5">
    <source>
        <dbReference type="Proteomes" id="UP000887565"/>
    </source>
</evidence>
<organism evidence="5 6">
    <name type="scientific">Romanomermis culicivorax</name>
    <name type="common">Nematode worm</name>
    <dbReference type="NCBI Taxonomy" id="13658"/>
    <lineage>
        <taxon>Eukaryota</taxon>
        <taxon>Metazoa</taxon>
        <taxon>Ecdysozoa</taxon>
        <taxon>Nematoda</taxon>
        <taxon>Enoplea</taxon>
        <taxon>Dorylaimia</taxon>
        <taxon>Mermithida</taxon>
        <taxon>Mermithoidea</taxon>
        <taxon>Mermithidae</taxon>
        <taxon>Romanomermis</taxon>
    </lineage>
</organism>
<comment type="cofactor">
    <cofactor evidence="2 3">
        <name>Zn(2+)</name>
        <dbReference type="ChEBI" id="CHEBI:29105"/>
    </cofactor>
    <text evidence="2 3">Binds 1 zinc ion per subunit.</text>
</comment>
<evidence type="ECO:0000256" key="3">
    <source>
        <dbReference type="RuleBase" id="RU361183"/>
    </source>
</evidence>
<proteinExistence type="predicted"/>
<dbReference type="GO" id="GO:0008270">
    <property type="term" value="F:zinc ion binding"/>
    <property type="evidence" value="ECO:0007669"/>
    <property type="project" value="UniProtKB-UniRule"/>
</dbReference>
<feature type="active site" evidence="2">
    <location>
        <position position="54"/>
    </location>
</feature>
<keyword evidence="2 3" id="KW-0479">Metal-binding</keyword>
<keyword evidence="2 3" id="KW-0482">Metalloprotease</keyword>
<reference evidence="6" key="1">
    <citation type="submission" date="2022-11" db="UniProtKB">
        <authorList>
            <consortium name="WormBaseParasite"/>
        </authorList>
    </citation>
    <scope>IDENTIFICATION</scope>
</reference>
<sequence>MRNGFYASGTATGIDRIEFINGDGCSSFVGKTGGTQEISLKNPGCDSVGIASHEIGHSLGFFHEQGRPDQPSNVQVNYANVLPSRKDNFVPMPLKDVNTYNLPYEYGTLGIQIRKPKVGTMCIKVDPWTAPAFPISIEALTQNIKYNIEAHDTLEQLNTTATRITNNVRTVQTIDQIIRILSNQLQAQQLQVQGKIKEKAQVTKA</sequence>
<name>A0A915IW44_ROMCU</name>
<protein>
    <recommendedName>
        <fullName evidence="3">Metalloendopeptidase</fullName>
        <ecNumber evidence="3">3.4.24.-</ecNumber>
    </recommendedName>
</protein>
<feature type="binding site" evidence="2">
    <location>
        <position position="57"/>
    </location>
    <ligand>
        <name>Zn(2+)</name>
        <dbReference type="ChEBI" id="CHEBI:29105"/>
        <note>catalytic</note>
    </ligand>
</feature>
<keyword evidence="5" id="KW-1185">Reference proteome</keyword>
<dbReference type="InterPro" id="IPR024079">
    <property type="entry name" value="MetalloPept_cat_dom_sf"/>
</dbReference>
<dbReference type="InterPro" id="IPR006026">
    <property type="entry name" value="Peptidase_Metallo"/>
</dbReference>
<keyword evidence="2 3" id="KW-0862">Zinc</keyword>
<dbReference type="GO" id="GO:0004222">
    <property type="term" value="F:metalloendopeptidase activity"/>
    <property type="evidence" value="ECO:0007669"/>
    <property type="project" value="UniProtKB-UniRule"/>
</dbReference>
<evidence type="ECO:0000256" key="1">
    <source>
        <dbReference type="ARBA" id="ARBA00023157"/>
    </source>
</evidence>
<dbReference type="GO" id="GO:0006508">
    <property type="term" value="P:proteolysis"/>
    <property type="evidence" value="ECO:0007669"/>
    <property type="project" value="UniProtKB-KW"/>
</dbReference>